<comment type="subcellular location">
    <subcellularLocation>
        <location evidence="1 5 6">Nucleus</location>
    </subcellularLocation>
</comment>
<evidence type="ECO:0000313" key="10">
    <source>
        <dbReference type="Proteomes" id="UP000006310"/>
    </source>
</evidence>
<evidence type="ECO:0000256" key="1">
    <source>
        <dbReference type="ARBA" id="ARBA00004123"/>
    </source>
</evidence>
<keyword evidence="2 5" id="KW-0238">DNA-binding</keyword>
<organism evidence="9 10">
    <name type="scientific">Huiozyma naganishii (strain ATCC MYA-139 / BCRC 22969 / CBS 8797 / KCTC 17520 / NBRC 10181 / NCYC 3082 / Yp74L-3)</name>
    <name type="common">Yeast</name>
    <name type="synonym">Kazachstania naganishii</name>
    <dbReference type="NCBI Taxonomy" id="1071383"/>
    <lineage>
        <taxon>Eukaryota</taxon>
        <taxon>Fungi</taxon>
        <taxon>Dikarya</taxon>
        <taxon>Ascomycota</taxon>
        <taxon>Saccharomycotina</taxon>
        <taxon>Saccharomycetes</taxon>
        <taxon>Saccharomycetales</taxon>
        <taxon>Saccharomycetaceae</taxon>
        <taxon>Huiozyma</taxon>
    </lineage>
</organism>
<evidence type="ECO:0000256" key="6">
    <source>
        <dbReference type="RuleBase" id="RU000682"/>
    </source>
</evidence>
<proteinExistence type="predicted"/>
<dbReference type="GO" id="GO:0000981">
    <property type="term" value="F:DNA-binding transcription factor activity, RNA polymerase II-specific"/>
    <property type="evidence" value="ECO:0007669"/>
    <property type="project" value="InterPro"/>
</dbReference>
<reference evidence="10" key="2">
    <citation type="submission" date="2012-08" db="EMBL/GenBank/DDBJ databases">
        <title>Genome sequence of Kazachstania naganishii.</title>
        <authorList>
            <person name="Gordon J.L."/>
            <person name="Armisen D."/>
            <person name="Proux-Wera E."/>
            <person name="OhEigeartaigh S.S."/>
            <person name="Byrne K.P."/>
            <person name="Wolfe K.H."/>
        </authorList>
    </citation>
    <scope>NUCLEOTIDE SEQUENCE [LARGE SCALE GENOMIC DNA]</scope>
    <source>
        <strain evidence="10">ATCC MYA-139 / BCRC 22969 / CBS 8797 / CCRC 22969 / KCTC 17520 / NBRC 10181 / NCYC 3082</strain>
    </source>
</reference>
<evidence type="ECO:0000256" key="4">
    <source>
        <dbReference type="ARBA" id="ARBA00023242"/>
    </source>
</evidence>
<dbReference type="GO" id="GO:0030154">
    <property type="term" value="P:cell differentiation"/>
    <property type="evidence" value="ECO:0007669"/>
    <property type="project" value="TreeGrafter"/>
</dbReference>
<dbReference type="STRING" id="1071383.J7RIN8"/>
<dbReference type="HOGENOM" id="CLU_866162_0_0_1"/>
<dbReference type="GO" id="GO:0005634">
    <property type="term" value="C:nucleus"/>
    <property type="evidence" value="ECO:0007669"/>
    <property type="project" value="UniProtKB-SubCell"/>
</dbReference>
<dbReference type="Proteomes" id="UP000006310">
    <property type="component" value="Chromosome 3"/>
</dbReference>
<feature type="region of interest" description="Disordered" evidence="7">
    <location>
        <begin position="205"/>
        <end position="225"/>
    </location>
</feature>
<feature type="region of interest" description="Disordered" evidence="7">
    <location>
        <begin position="137"/>
        <end position="191"/>
    </location>
</feature>
<dbReference type="KEGG" id="kng:KNAG_0C02770"/>
<dbReference type="SUPFAM" id="SSF46689">
    <property type="entry name" value="Homeodomain-like"/>
    <property type="match status" value="1"/>
</dbReference>
<dbReference type="GO" id="GO:0000978">
    <property type="term" value="F:RNA polymerase II cis-regulatory region sequence-specific DNA binding"/>
    <property type="evidence" value="ECO:0007669"/>
    <property type="project" value="TreeGrafter"/>
</dbReference>
<dbReference type="SMART" id="SM00389">
    <property type="entry name" value="HOX"/>
    <property type="match status" value="1"/>
</dbReference>
<feature type="region of interest" description="Disordered" evidence="7">
    <location>
        <begin position="291"/>
        <end position="313"/>
    </location>
</feature>
<dbReference type="eggNOG" id="KOG0490">
    <property type="taxonomic scope" value="Eukaryota"/>
</dbReference>
<evidence type="ECO:0000256" key="3">
    <source>
        <dbReference type="ARBA" id="ARBA00023155"/>
    </source>
</evidence>
<dbReference type="Gene3D" id="1.10.10.60">
    <property type="entry name" value="Homeodomain-like"/>
    <property type="match status" value="1"/>
</dbReference>
<dbReference type="PANTHER" id="PTHR24324:SF5">
    <property type="entry name" value="HEMATOPOIETICALLY-EXPRESSED HOMEOBOX PROTEIN HHEX"/>
    <property type="match status" value="1"/>
</dbReference>
<evidence type="ECO:0000256" key="5">
    <source>
        <dbReference type="PROSITE-ProRule" id="PRU00108"/>
    </source>
</evidence>
<dbReference type="PROSITE" id="PS00027">
    <property type="entry name" value="HOMEOBOX_1"/>
    <property type="match status" value="1"/>
</dbReference>
<dbReference type="InterPro" id="IPR051000">
    <property type="entry name" value="Homeobox_DNA-bind_prot"/>
</dbReference>
<reference evidence="9 10" key="1">
    <citation type="journal article" date="2011" name="Proc. Natl. Acad. Sci. U.S.A.">
        <title>Evolutionary erosion of yeast sex chromosomes by mating-type switching accidents.</title>
        <authorList>
            <person name="Gordon J.L."/>
            <person name="Armisen D."/>
            <person name="Proux-Wera E."/>
            <person name="Oheigeartaigh S.S."/>
            <person name="Byrne K.P."/>
            <person name="Wolfe K.H."/>
        </authorList>
    </citation>
    <scope>NUCLEOTIDE SEQUENCE [LARGE SCALE GENOMIC DNA]</scope>
    <source>
        <strain evidence="10">ATCC MYA-139 / BCRC 22969 / CBS 8797 / CCRC 22969 / KCTC 17520 / NBRC 10181 / NCYC 3082</strain>
    </source>
</reference>
<dbReference type="RefSeq" id="XP_022463634.1">
    <property type="nucleotide sequence ID" value="XM_022606993.1"/>
</dbReference>
<accession>J7RIN8</accession>
<dbReference type="PANTHER" id="PTHR24324">
    <property type="entry name" value="HOMEOBOX PROTEIN HHEX"/>
    <property type="match status" value="1"/>
</dbReference>
<dbReference type="OrthoDB" id="6159439at2759"/>
<feature type="DNA-binding region" description="Homeobox" evidence="5">
    <location>
        <begin position="214"/>
        <end position="273"/>
    </location>
</feature>
<evidence type="ECO:0000313" key="9">
    <source>
        <dbReference type="EMBL" id="CCK69388.1"/>
    </source>
</evidence>
<dbReference type="CDD" id="cd00086">
    <property type="entry name" value="homeodomain"/>
    <property type="match status" value="1"/>
</dbReference>
<feature type="domain" description="Homeobox" evidence="8">
    <location>
        <begin position="212"/>
        <end position="272"/>
    </location>
</feature>
<evidence type="ECO:0000256" key="7">
    <source>
        <dbReference type="SAM" id="MobiDB-lite"/>
    </source>
</evidence>
<dbReference type="InterPro" id="IPR009057">
    <property type="entry name" value="Homeodomain-like_sf"/>
</dbReference>
<dbReference type="AlphaFoldDB" id="J7RIN8"/>
<dbReference type="Pfam" id="PF00046">
    <property type="entry name" value="Homeodomain"/>
    <property type="match status" value="1"/>
</dbReference>
<dbReference type="GeneID" id="34525068"/>
<protein>
    <recommendedName>
        <fullName evidence="8">Homeobox domain-containing protein</fullName>
    </recommendedName>
</protein>
<gene>
    <name evidence="9" type="primary">KNAG0C02770</name>
    <name evidence="9" type="ordered locus">KNAG_0C02770</name>
</gene>
<dbReference type="PROSITE" id="PS50071">
    <property type="entry name" value="HOMEOBOX_2"/>
    <property type="match status" value="1"/>
</dbReference>
<keyword evidence="4 5" id="KW-0539">Nucleus</keyword>
<feature type="compositionally biased region" description="Low complexity" evidence="7">
    <location>
        <begin position="168"/>
        <end position="187"/>
    </location>
</feature>
<dbReference type="EMBL" id="HE978316">
    <property type="protein sequence ID" value="CCK69388.1"/>
    <property type="molecule type" value="Genomic_DNA"/>
</dbReference>
<evidence type="ECO:0000259" key="8">
    <source>
        <dbReference type="PROSITE" id="PS50071"/>
    </source>
</evidence>
<evidence type="ECO:0000256" key="2">
    <source>
        <dbReference type="ARBA" id="ARBA00023125"/>
    </source>
</evidence>
<keyword evidence="3 5" id="KW-0371">Homeobox</keyword>
<dbReference type="InterPro" id="IPR001356">
    <property type="entry name" value="HD"/>
</dbReference>
<sequence>MLANGTVPGSYNPVTGYFIPQYDMQPQQPQQQIIYEQRPQEYGMQPEIRIFVPSNGVQLPSFHSIMGGVPPATAAAAAPYQTYTQPPPPQQPHAQVQYQIQPQLNRGIQLQPQYLPQQSFVVNQGRMVPEFQKPGLELGHLVTPPHSPDGQDNLKCKTTGKSSERRSSSVSSTSSALAASPESSSSSSRKRFSFITHSKETFPKKLINGEEVSSKPKRRRTTKEQKDILKKAFERNKAPNKQEKLELAKKCNMSEKAIQVWFQNQRQYIRKEQALLAGRYQLTLNGFPHSPYSDTSSNRRPMPEGSGANYPAGNYILTNQM</sequence>
<keyword evidence="10" id="KW-1185">Reference proteome</keyword>
<dbReference type="InterPro" id="IPR017970">
    <property type="entry name" value="Homeobox_CS"/>
</dbReference>
<name>J7RIN8_HUIN7</name>